<proteinExistence type="predicted"/>
<dbReference type="AlphaFoldDB" id="A0A225W538"/>
<evidence type="ECO:0000313" key="3">
    <source>
        <dbReference type="Proteomes" id="UP000198211"/>
    </source>
</evidence>
<feature type="transmembrane region" description="Helical" evidence="1">
    <location>
        <begin position="243"/>
        <end position="265"/>
    </location>
</feature>
<sequence>MTTPHYDYGLDCWAISVEHDATYCIDGPICSGSGTTPAGTLCPVKGDVAIADCHSYLESYTGGQHCVLPVDATCQVIKTGAWGCVLSGSSTPAPTKTSMKISALAFATLVASATATNGTTTNTTAPTAGCWDVSVEHDATYCINGPICSGSGLEPEGSLCPAKGSVASADCHDYLASYKDGSCVLLVDATCQVIKTGAWGCVLSSSNNGSETNGTVGGGSGSVATDVTVLSADSETSDGGTSAGTVTVIAVGAACVAAVAGFALYKQYQKHSAEEAERARLETFVDVVTP</sequence>
<protein>
    <recommendedName>
        <fullName evidence="4">Mucin</fullName>
    </recommendedName>
</protein>
<evidence type="ECO:0008006" key="4">
    <source>
        <dbReference type="Google" id="ProtNLM"/>
    </source>
</evidence>
<keyword evidence="3" id="KW-1185">Reference proteome</keyword>
<name>A0A225W538_9STRA</name>
<keyword evidence="1" id="KW-0812">Transmembrane</keyword>
<evidence type="ECO:0000313" key="2">
    <source>
        <dbReference type="EMBL" id="OWZ12665.1"/>
    </source>
</evidence>
<dbReference type="Proteomes" id="UP000198211">
    <property type="component" value="Unassembled WGS sequence"/>
</dbReference>
<accession>A0A225W538</accession>
<dbReference type="EMBL" id="NBNE01001784">
    <property type="protein sequence ID" value="OWZ12665.1"/>
    <property type="molecule type" value="Genomic_DNA"/>
</dbReference>
<dbReference type="OrthoDB" id="167158at2759"/>
<organism evidence="2 3">
    <name type="scientific">Phytophthora megakarya</name>
    <dbReference type="NCBI Taxonomy" id="4795"/>
    <lineage>
        <taxon>Eukaryota</taxon>
        <taxon>Sar</taxon>
        <taxon>Stramenopiles</taxon>
        <taxon>Oomycota</taxon>
        <taxon>Peronosporomycetes</taxon>
        <taxon>Peronosporales</taxon>
        <taxon>Peronosporaceae</taxon>
        <taxon>Phytophthora</taxon>
    </lineage>
</organism>
<keyword evidence="1" id="KW-1133">Transmembrane helix</keyword>
<keyword evidence="1" id="KW-0472">Membrane</keyword>
<gene>
    <name evidence="2" type="ORF">PHMEG_00014135</name>
</gene>
<evidence type="ECO:0000256" key="1">
    <source>
        <dbReference type="SAM" id="Phobius"/>
    </source>
</evidence>
<reference evidence="3" key="1">
    <citation type="submission" date="2017-03" db="EMBL/GenBank/DDBJ databases">
        <title>Phytopthora megakarya and P. palmivora, two closely related causual agents of cacao black pod achieved similar genome size and gene model numbers by different mechanisms.</title>
        <authorList>
            <person name="Ali S."/>
            <person name="Shao J."/>
            <person name="Larry D.J."/>
            <person name="Kronmiller B."/>
            <person name="Shen D."/>
            <person name="Strem M.D."/>
            <person name="Melnick R.L."/>
            <person name="Guiltinan M.J."/>
            <person name="Tyler B.M."/>
            <person name="Meinhardt L.W."/>
            <person name="Bailey B.A."/>
        </authorList>
    </citation>
    <scope>NUCLEOTIDE SEQUENCE [LARGE SCALE GENOMIC DNA]</scope>
    <source>
        <strain evidence="3">zdho120</strain>
    </source>
</reference>
<comment type="caution">
    <text evidence="2">The sequence shown here is derived from an EMBL/GenBank/DDBJ whole genome shotgun (WGS) entry which is preliminary data.</text>
</comment>